<dbReference type="RefSeq" id="WP_222923756.1">
    <property type="nucleotide sequence ID" value="NZ_CP082288.1"/>
</dbReference>
<dbReference type="AlphaFoldDB" id="A0ABD5MRJ0"/>
<dbReference type="GO" id="GO:0051536">
    <property type="term" value="F:iron-sulfur cluster binding"/>
    <property type="evidence" value="ECO:0007669"/>
    <property type="project" value="UniProtKB-KW"/>
</dbReference>
<dbReference type="PANTHER" id="PTHR43742">
    <property type="entry name" value="TRIMETHYLAMINE-N-OXIDE REDUCTASE"/>
    <property type="match status" value="1"/>
</dbReference>
<dbReference type="PROSITE" id="PS51669">
    <property type="entry name" value="4FE4S_MOW_BIS_MGD"/>
    <property type="match status" value="1"/>
</dbReference>
<dbReference type="InterPro" id="IPR006656">
    <property type="entry name" value="Mopterin_OxRdtase"/>
</dbReference>
<evidence type="ECO:0000313" key="10">
    <source>
        <dbReference type="Proteomes" id="UP001589595"/>
    </source>
</evidence>
<evidence type="ECO:0000313" key="9">
    <source>
        <dbReference type="EMBL" id="MFB9826107.1"/>
    </source>
</evidence>
<dbReference type="GO" id="GO:0016491">
    <property type="term" value="F:oxidoreductase activity"/>
    <property type="evidence" value="ECO:0007669"/>
    <property type="project" value="UniProtKB-KW"/>
</dbReference>
<organism evidence="9 10">
    <name type="scientific">Halobaculum roseum</name>
    <dbReference type="NCBI Taxonomy" id="2175149"/>
    <lineage>
        <taxon>Archaea</taxon>
        <taxon>Methanobacteriati</taxon>
        <taxon>Methanobacteriota</taxon>
        <taxon>Stenosarchaea group</taxon>
        <taxon>Halobacteria</taxon>
        <taxon>Halobacteriales</taxon>
        <taxon>Haloferacaceae</taxon>
        <taxon>Halobaculum</taxon>
    </lineage>
</organism>
<evidence type="ECO:0000256" key="4">
    <source>
        <dbReference type="ARBA" id="ARBA00023002"/>
    </source>
</evidence>
<feature type="region of interest" description="Disordered" evidence="7">
    <location>
        <begin position="1030"/>
        <end position="1064"/>
    </location>
</feature>
<proteinExistence type="inferred from homology"/>
<keyword evidence="4" id="KW-0560">Oxidoreductase</keyword>
<evidence type="ECO:0000256" key="6">
    <source>
        <dbReference type="ARBA" id="ARBA00023014"/>
    </source>
</evidence>
<dbReference type="PROSITE" id="PS51318">
    <property type="entry name" value="TAT"/>
    <property type="match status" value="1"/>
</dbReference>
<keyword evidence="3" id="KW-0732">Signal</keyword>
<sequence length="1064" mass="119822">MELSRRDFVKAAAAGTVSTLVSSGWAATQSVDPVTSVDNPLKSYPNRDWEEVYHDIYAYDSVDWTVCHPNCTQSCALNFYMKNGVPIRAEQIYHEEEGSPGPGSPGGYEEAGVSRHWNPRGCMKGLTLHRRTFEPSRIKYPLVRKGWDPENPNPEGRGSDEFERVSWDEAIDLIAEKMASLEDEKRFHVFNAIKADGLFTRHGSARRLASIFGGCEWTEYDWYADLPPGHVMTTGYQTSDSDASAWRAADYTVMQGKNLIHNKLADNHWLQETRERGGKMVGIYPDYSPTVQKCDRWLPVRPGSDPAVPLAFAHVVIDEELYDEEFMRRYTSLPLLVREDSDKYLRAHEVFEDVEPPEGGVEKEPSHHIEGDWGQFVVLGEDGDLHPVDREAVGAETPETAQLEAEAEVTLADGSTVEVRSDFARQKANVMENYSPETVEDITTVPAEKLRQTAREFAAADRAQWFTGEGINHWFYGASEVQRGIFLVQAMLGNIGERGAGYYNYSGQYKIELLDGYPTYVNPDGNSAHGIYPGHMFAFFGGEPLDPNSIRGDYDGDLVAQDDLEEPLMPEGASSFNLHRPEILWTMNCNLLNQTKHQEHVMQNFVTHPDTANELFVVSDMHMTYSARYADIVLPVPSWLECEYPDITVGPENPFVHMDSGVMEPLYNTKQDGEIVARVAEKLDEKIPPEERNVDSYRAYFSEFLDEDGDVTNYIQEAFDAGTTTQGIDVEDLRDGPERLKLKTYPRVPFYSQVHDDRPFYTKTGRMEFHKEEDRLIELGRDDIHHYESVEGTPYDPGKRWDEAKEGSNDLFDDGNTFHYNTPHPKYRTHSSWGMTDWNLIWSSRDFGSTNADPEGTERLVEDFSFPTGDGETNDAPPLGEPFVEMHPSDAADVGVETGDYVRISGERGSMVVRVMVSERQRPTEAGDVGQLTIWHGWWDQQFPEDEEAPDKDAHGYNVATNIWLDPLLESDGMVHKPTFGDPNVSDLVDDDIAWQGAGFAQGYEEAVWAPTGVERDTLVEVEKYEEADWRPADARKDDLVSDYIDGTLQTDGGSDAGGSGGDS</sequence>
<dbReference type="Gene3D" id="3.40.50.740">
    <property type="match status" value="1"/>
</dbReference>
<dbReference type="GO" id="GO:0046872">
    <property type="term" value="F:metal ion binding"/>
    <property type="evidence" value="ECO:0007669"/>
    <property type="project" value="UniProtKB-KW"/>
</dbReference>
<dbReference type="Gene3D" id="2.40.40.20">
    <property type="match status" value="1"/>
</dbReference>
<dbReference type="InterPro" id="IPR050612">
    <property type="entry name" value="Prok_Mopterin_Oxidored"/>
</dbReference>
<comment type="similarity">
    <text evidence="1">Belongs to the prokaryotic molybdopterin-containing oxidoreductase family.</text>
</comment>
<accession>A0ABD5MRJ0</accession>
<dbReference type="InterPro" id="IPR006311">
    <property type="entry name" value="TAT_signal"/>
</dbReference>
<dbReference type="Gene3D" id="3.40.50.12440">
    <property type="match status" value="2"/>
</dbReference>
<dbReference type="SUPFAM" id="SSF50692">
    <property type="entry name" value="ADC-like"/>
    <property type="match status" value="1"/>
</dbReference>
<keyword evidence="10" id="KW-1185">Reference proteome</keyword>
<keyword evidence="6" id="KW-0411">Iron-sulfur</keyword>
<evidence type="ECO:0000256" key="7">
    <source>
        <dbReference type="SAM" id="MobiDB-lite"/>
    </source>
</evidence>
<dbReference type="CDD" id="cd02775">
    <property type="entry name" value="MopB_CT"/>
    <property type="match status" value="1"/>
</dbReference>
<protein>
    <submittedName>
        <fullName evidence="9">Molybdopterin-dependent oxidoreductase</fullName>
    </submittedName>
</protein>
<evidence type="ECO:0000256" key="5">
    <source>
        <dbReference type="ARBA" id="ARBA00023004"/>
    </source>
</evidence>
<evidence type="ECO:0000256" key="2">
    <source>
        <dbReference type="ARBA" id="ARBA00022723"/>
    </source>
</evidence>
<comment type="caution">
    <text evidence="9">The sequence shown here is derived from an EMBL/GenBank/DDBJ whole genome shotgun (WGS) entry which is preliminary data.</text>
</comment>
<evidence type="ECO:0000256" key="1">
    <source>
        <dbReference type="ARBA" id="ARBA00010312"/>
    </source>
</evidence>
<feature type="domain" description="4Fe-4S Mo/W bis-MGD-type" evidence="8">
    <location>
        <begin position="60"/>
        <end position="136"/>
    </location>
</feature>
<evidence type="ECO:0000256" key="3">
    <source>
        <dbReference type="ARBA" id="ARBA00022729"/>
    </source>
</evidence>
<reference evidence="9" key="1">
    <citation type="submission" date="2024-09" db="EMBL/GenBank/DDBJ databases">
        <authorList>
            <person name="Sun Q."/>
        </authorList>
    </citation>
    <scope>NUCLEOTIDE SEQUENCE [LARGE SCALE GENOMIC DNA]</scope>
    <source>
        <strain evidence="9">JCM 31273</strain>
    </source>
</reference>
<dbReference type="SUPFAM" id="SSF53706">
    <property type="entry name" value="Formate dehydrogenase/DMSO reductase, domains 1-3"/>
    <property type="match status" value="1"/>
</dbReference>
<evidence type="ECO:0000259" key="8">
    <source>
        <dbReference type="PROSITE" id="PS51669"/>
    </source>
</evidence>
<dbReference type="InterPro" id="IPR006657">
    <property type="entry name" value="MoPterin_dinucl-bd_dom"/>
</dbReference>
<dbReference type="Pfam" id="PF00384">
    <property type="entry name" value="Molybdopterin"/>
    <property type="match status" value="1"/>
</dbReference>
<dbReference type="InterPro" id="IPR006963">
    <property type="entry name" value="Mopterin_OxRdtase_4Fe-4S_dom"/>
</dbReference>
<name>A0ABD5MRJ0_9EURY</name>
<keyword evidence="5" id="KW-0408">Iron</keyword>
<keyword evidence="2" id="KW-0479">Metal-binding</keyword>
<feature type="compositionally biased region" description="Basic and acidic residues" evidence="7">
    <location>
        <begin position="1030"/>
        <end position="1040"/>
    </location>
</feature>
<dbReference type="GeneID" id="67212759"/>
<dbReference type="InterPro" id="IPR019546">
    <property type="entry name" value="TAT_signal_bac_arc"/>
</dbReference>
<gene>
    <name evidence="9" type="ORF">ACFFOL_18205</name>
</gene>
<dbReference type="Pfam" id="PF01568">
    <property type="entry name" value="Molydop_binding"/>
    <property type="match status" value="1"/>
</dbReference>
<dbReference type="InterPro" id="IPR009010">
    <property type="entry name" value="Asp_de-COase-like_dom_sf"/>
</dbReference>
<dbReference type="EMBL" id="JBHMAJ010000011">
    <property type="protein sequence ID" value="MFB9826107.1"/>
    <property type="molecule type" value="Genomic_DNA"/>
</dbReference>
<dbReference type="PANTHER" id="PTHR43742:SF6">
    <property type="entry name" value="OXIDOREDUCTASE YYAE-RELATED"/>
    <property type="match status" value="1"/>
</dbReference>
<dbReference type="NCBIfam" id="TIGR01409">
    <property type="entry name" value="TAT_signal_seq"/>
    <property type="match status" value="1"/>
</dbReference>
<dbReference type="Proteomes" id="UP001589595">
    <property type="component" value="Unassembled WGS sequence"/>
</dbReference>
<feature type="compositionally biased region" description="Gly residues" evidence="7">
    <location>
        <begin position="1055"/>
        <end position="1064"/>
    </location>
</feature>